<dbReference type="AlphaFoldDB" id="A0A4D7QDW5"/>
<dbReference type="OrthoDB" id="7431968at2"/>
<dbReference type="Proteomes" id="UP000298588">
    <property type="component" value="Chromosome"/>
</dbReference>
<accession>A0A4D7QDW5</accession>
<sequence>MTTSDGSVSRRSALALGVGAFTAITIRAAGAQTAKPLTFITPFAYILAFVDILHAKGGGYFEREGLDVSIEQGRGSAMAVQQVLGGGGLLSRTGGMDQIRAASRPGGDALIAVGTISQGSPFYVISSADKPIRNPKDMEGKTIGILSVGGATEILLDCMLVATGVDKTKVQRVQAPNTPAGMALIAQGRIDAYIVSAGVPVALRATNERFLSWNTDEYAPIPAQCYIAKRDSLRANGDLVVRFLRAVKRSLDDMLADTDLTTTMKRLEGFEIAEMRNKAVAPLILKNEMKYWLTAGRENMLRNVPERWQKGYDLMVAAGFTPPGKADGLYTNEYVEQALK</sequence>
<dbReference type="SUPFAM" id="SSF53850">
    <property type="entry name" value="Periplasmic binding protein-like II"/>
    <property type="match status" value="1"/>
</dbReference>
<dbReference type="Pfam" id="PF09084">
    <property type="entry name" value="NMT1"/>
    <property type="match status" value="1"/>
</dbReference>
<dbReference type="RefSeq" id="WP_137098229.1">
    <property type="nucleotide sequence ID" value="NZ_CP039865.1"/>
</dbReference>
<dbReference type="EMBL" id="CP039865">
    <property type="protein sequence ID" value="QCK84895.1"/>
    <property type="molecule type" value="Genomic_DNA"/>
</dbReference>
<dbReference type="InterPro" id="IPR015168">
    <property type="entry name" value="SsuA/THI5"/>
</dbReference>
<dbReference type="InterPro" id="IPR027939">
    <property type="entry name" value="NMT1/THI5"/>
</dbReference>
<evidence type="ECO:0000313" key="2">
    <source>
        <dbReference type="EMBL" id="QCK84895.1"/>
    </source>
</evidence>
<dbReference type="KEGG" id="paqt:E8L99_03405"/>
<protein>
    <submittedName>
        <fullName evidence="2">ABC transporter substrate-binding protein</fullName>
    </submittedName>
</protein>
<gene>
    <name evidence="2" type="ORF">E8L99_03405</name>
</gene>
<keyword evidence="3" id="KW-1185">Reference proteome</keyword>
<evidence type="ECO:0000259" key="1">
    <source>
        <dbReference type="Pfam" id="PF09084"/>
    </source>
</evidence>
<dbReference type="Gene3D" id="3.40.190.10">
    <property type="entry name" value="Periplasmic binding protein-like II"/>
    <property type="match status" value="2"/>
</dbReference>
<evidence type="ECO:0000313" key="3">
    <source>
        <dbReference type="Proteomes" id="UP000298588"/>
    </source>
</evidence>
<dbReference type="PANTHER" id="PTHR31528">
    <property type="entry name" value="4-AMINO-5-HYDROXYMETHYL-2-METHYLPYRIMIDINE PHOSPHATE SYNTHASE THI11-RELATED"/>
    <property type="match status" value="1"/>
</dbReference>
<organism evidence="2 3">
    <name type="scientific">Phreatobacter aquaticus</name>
    <dbReference type="NCBI Taxonomy" id="2570229"/>
    <lineage>
        <taxon>Bacteria</taxon>
        <taxon>Pseudomonadati</taxon>
        <taxon>Pseudomonadota</taxon>
        <taxon>Alphaproteobacteria</taxon>
        <taxon>Hyphomicrobiales</taxon>
        <taxon>Phreatobacteraceae</taxon>
        <taxon>Phreatobacter</taxon>
    </lineage>
</organism>
<proteinExistence type="predicted"/>
<name>A0A4D7QDW5_9HYPH</name>
<reference evidence="2 3" key="1">
    <citation type="submission" date="2019-04" db="EMBL/GenBank/DDBJ databases">
        <title>Phreatobacter aquaticus sp. nov.</title>
        <authorList>
            <person name="Choi A."/>
            <person name="Baek K."/>
        </authorList>
    </citation>
    <scope>NUCLEOTIDE SEQUENCE [LARGE SCALE GENOMIC DNA]</scope>
    <source>
        <strain evidence="2 3">NMCR1094</strain>
    </source>
</reference>
<dbReference type="GO" id="GO:0009228">
    <property type="term" value="P:thiamine biosynthetic process"/>
    <property type="evidence" value="ECO:0007669"/>
    <property type="project" value="InterPro"/>
</dbReference>
<feature type="domain" description="SsuA/THI5-like" evidence="1">
    <location>
        <begin position="51"/>
        <end position="257"/>
    </location>
</feature>
<dbReference type="PANTHER" id="PTHR31528:SF15">
    <property type="entry name" value="RIBOFLAVIN-BINDING PROTEIN RIBY"/>
    <property type="match status" value="1"/>
</dbReference>